<accession>A0A2H1VL11</accession>
<protein>
    <submittedName>
        <fullName evidence="1">SFRICE_018003</fullName>
    </submittedName>
</protein>
<reference evidence="1" key="1">
    <citation type="submission" date="2016-07" db="EMBL/GenBank/DDBJ databases">
        <authorList>
            <person name="Bretaudeau A."/>
        </authorList>
    </citation>
    <scope>NUCLEOTIDE SEQUENCE</scope>
    <source>
        <strain evidence="1">Rice</strain>
        <tissue evidence="1">Whole body</tissue>
    </source>
</reference>
<organism evidence="1">
    <name type="scientific">Spodoptera frugiperda</name>
    <name type="common">Fall armyworm</name>
    <dbReference type="NCBI Taxonomy" id="7108"/>
    <lineage>
        <taxon>Eukaryota</taxon>
        <taxon>Metazoa</taxon>
        <taxon>Ecdysozoa</taxon>
        <taxon>Arthropoda</taxon>
        <taxon>Hexapoda</taxon>
        <taxon>Insecta</taxon>
        <taxon>Pterygota</taxon>
        <taxon>Neoptera</taxon>
        <taxon>Endopterygota</taxon>
        <taxon>Lepidoptera</taxon>
        <taxon>Glossata</taxon>
        <taxon>Ditrysia</taxon>
        <taxon>Noctuoidea</taxon>
        <taxon>Noctuidae</taxon>
        <taxon>Amphipyrinae</taxon>
        <taxon>Spodoptera</taxon>
    </lineage>
</organism>
<dbReference type="AlphaFoldDB" id="A0A2H1VL11"/>
<proteinExistence type="predicted"/>
<name>A0A2H1VL11_SPOFR</name>
<evidence type="ECO:0000313" key="1">
    <source>
        <dbReference type="EMBL" id="SOQ41513.1"/>
    </source>
</evidence>
<dbReference type="EMBL" id="ODYU01003134">
    <property type="protein sequence ID" value="SOQ41513.1"/>
    <property type="molecule type" value="Genomic_DNA"/>
</dbReference>
<gene>
    <name evidence="1" type="ORF">SFRICE_018003</name>
</gene>
<sequence length="79" mass="8588">MGTGKGKAWAPDLITHRTKHSNSKVAIARRIRESVVLPRSSVPKLQLEQLCSTTGGLRLIQVEGNDEQMGGGKGYEVDE</sequence>